<feature type="region of interest" description="Disordered" evidence="6">
    <location>
        <begin position="1"/>
        <end position="21"/>
    </location>
</feature>
<keyword evidence="3 7" id="KW-0812">Transmembrane</keyword>
<evidence type="ECO:0000256" key="2">
    <source>
        <dbReference type="ARBA" id="ARBA00022475"/>
    </source>
</evidence>
<dbReference type="PANTHER" id="PTHR42770:SF7">
    <property type="entry name" value="MEMBRANE PROTEIN"/>
    <property type="match status" value="1"/>
</dbReference>
<evidence type="ECO:0000313" key="8">
    <source>
        <dbReference type="EMBL" id="NMI01313.1"/>
    </source>
</evidence>
<proteinExistence type="predicted"/>
<sequence>MHERSRPAFGRLRDRSPVHGLDRRNLGPLGVLAQSVSGAAPAAAMAATPVIVAATAGPATIWSFVVATVLALLIGACIGQFTRRMAAAGGLYSLTAKGLGSGPAFICGAALLVGYGMLAMAALTGAAMFLGALLGRVGLNVSVPGPVLAGGVVALVASTWAFVLLGVRLSARVVLLVEAVSITLMLVIFSVLLGADTVPPAAAVPEPAPGLGGIAAGVLPALAAFIGFEAATALGVEARRPFRTIPRAVQWTAAVSGLLYLFAAQTQVVGFAHTTGGLAAQAEPVITLAAAQGQPWVSVVLDIGITMSFFACTLATVNALVRVLFSMGRDGIAPTVLGATHRRYRTPHRAIAVALPVVAAVPAGLLAAGVAPARTLTALLTLATCGYLVAYLLVALAAPVFLHRIGELTWPPVAVTAVLAPVLVVVLVAFVLTTGGGPLPIVLAVLGLLTAGWFGWLRVWRPEQLAGIGVYDETCAADVLGEPIRIQL</sequence>
<organism evidence="8 9">
    <name type="scientific">Pseudonocardia acidicola</name>
    <dbReference type="NCBI Taxonomy" id="2724939"/>
    <lineage>
        <taxon>Bacteria</taxon>
        <taxon>Bacillati</taxon>
        <taxon>Actinomycetota</taxon>
        <taxon>Actinomycetes</taxon>
        <taxon>Pseudonocardiales</taxon>
        <taxon>Pseudonocardiaceae</taxon>
        <taxon>Pseudonocardia</taxon>
    </lineage>
</organism>
<evidence type="ECO:0000256" key="3">
    <source>
        <dbReference type="ARBA" id="ARBA00022692"/>
    </source>
</evidence>
<keyword evidence="2" id="KW-1003">Cell membrane</keyword>
<evidence type="ECO:0000313" key="9">
    <source>
        <dbReference type="Proteomes" id="UP000820669"/>
    </source>
</evidence>
<feature type="transmembrane region" description="Helical" evidence="7">
    <location>
        <begin position="377"/>
        <end position="401"/>
    </location>
</feature>
<comment type="caution">
    <text evidence="8">The sequence shown here is derived from an EMBL/GenBank/DDBJ whole genome shotgun (WGS) entry which is preliminary data.</text>
</comment>
<feature type="transmembrane region" description="Helical" evidence="7">
    <location>
        <begin position="214"/>
        <end position="236"/>
    </location>
</feature>
<dbReference type="Gene3D" id="1.20.1740.10">
    <property type="entry name" value="Amino acid/polyamine transporter I"/>
    <property type="match status" value="1"/>
</dbReference>
<feature type="transmembrane region" description="Helical" evidence="7">
    <location>
        <begin position="147"/>
        <end position="167"/>
    </location>
</feature>
<evidence type="ECO:0000256" key="6">
    <source>
        <dbReference type="SAM" id="MobiDB-lite"/>
    </source>
</evidence>
<comment type="subcellular location">
    <subcellularLocation>
        <location evidence="1">Cell membrane</location>
        <topology evidence="1">Multi-pass membrane protein</topology>
    </subcellularLocation>
</comment>
<feature type="transmembrane region" description="Helical" evidence="7">
    <location>
        <begin position="303"/>
        <end position="325"/>
    </location>
</feature>
<dbReference type="Proteomes" id="UP000820669">
    <property type="component" value="Unassembled WGS sequence"/>
</dbReference>
<keyword evidence="5 7" id="KW-0472">Membrane</keyword>
<protein>
    <submittedName>
        <fullName evidence="8">APC family permease</fullName>
    </submittedName>
</protein>
<keyword evidence="4 7" id="KW-1133">Transmembrane helix</keyword>
<feature type="transmembrane region" description="Helical" evidence="7">
    <location>
        <begin position="248"/>
        <end position="268"/>
    </location>
</feature>
<feature type="transmembrane region" description="Helical" evidence="7">
    <location>
        <begin position="102"/>
        <end position="135"/>
    </location>
</feature>
<feature type="transmembrane region" description="Helical" evidence="7">
    <location>
        <begin position="350"/>
        <end position="371"/>
    </location>
</feature>
<evidence type="ECO:0000256" key="7">
    <source>
        <dbReference type="SAM" id="Phobius"/>
    </source>
</evidence>
<keyword evidence="9" id="KW-1185">Reference proteome</keyword>
<feature type="transmembrane region" description="Helical" evidence="7">
    <location>
        <begin position="62"/>
        <end position="81"/>
    </location>
</feature>
<reference evidence="8 9" key="1">
    <citation type="submission" date="2020-04" db="EMBL/GenBank/DDBJ databases">
        <authorList>
            <person name="Klaysubun C."/>
            <person name="Duangmal K."/>
            <person name="Lipun K."/>
        </authorList>
    </citation>
    <scope>NUCLEOTIDE SEQUENCE [LARGE SCALE GENOMIC DNA]</scope>
    <source>
        <strain evidence="8 9">K10HN5</strain>
    </source>
</reference>
<dbReference type="RefSeq" id="WP_169384773.1">
    <property type="nucleotide sequence ID" value="NZ_JAAXLA010000080.1"/>
</dbReference>
<dbReference type="PIRSF" id="PIRSF006060">
    <property type="entry name" value="AA_transporter"/>
    <property type="match status" value="1"/>
</dbReference>
<feature type="transmembrane region" description="Helical" evidence="7">
    <location>
        <begin position="174"/>
        <end position="194"/>
    </location>
</feature>
<dbReference type="InterPro" id="IPR002293">
    <property type="entry name" value="AA/rel_permease1"/>
</dbReference>
<evidence type="ECO:0000256" key="4">
    <source>
        <dbReference type="ARBA" id="ARBA00022989"/>
    </source>
</evidence>
<dbReference type="EMBL" id="JAAXLA010000080">
    <property type="protein sequence ID" value="NMI01313.1"/>
    <property type="molecule type" value="Genomic_DNA"/>
</dbReference>
<evidence type="ECO:0000256" key="1">
    <source>
        <dbReference type="ARBA" id="ARBA00004651"/>
    </source>
</evidence>
<evidence type="ECO:0000256" key="5">
    <source>
        <dbReference type="ARBA" id="ARBA00023136"/>
    </source>
</evidence>
<name>A0ABX1SKE1_9PSEU</name>
<feature type="transmembrane region" description="Helical" evidence="7">
    <location>
        <begin position="413"/>
        <end position="433"/>
    </location>
</feature>
<accession>A0ABX1SKE1</accession>
<dbReference type="Pfam" id="PF13520">
    <property type="entry name" value="AA_permease_2"/>
    <property type="match status" value="1"/>
</dbReference>
<dbReference type="InterPro" id="IPR050367">
    <property type="entry name" value="APC_superfamily"/>
</dbReference>
<feature type="transmembrane region" description="Helical" evidence="7">
    <location>
        <begin position="439"/>
        <end position="457"/>
    </location>
</feature>
<gene>
    <name evidence="8" type="ORF">HF526_29060</name>
</gene>
<dbReference type="PANTHER" id="PTHR42770">
    <property type="entry name" value="AMINO ACID TRANSPORTER-RELATED"/>
    <property type="match status" value="1"/>
</dbReference>